<dbReference type="InterPro" id="IPR032710">
    <property type="entry name" value="NTF2-like_dom_sf"/>
</dbReference>
<evidence type="ECO:0000313" key="3">
    <source>
        <dbReference type="Proteomes" id="UP000317039"/>
    </source>
</evidence>
<proteinExistence type="predicted"/>
<dbReference type="AlphaFoldDB" id="A0A516NFY6"/>
<dbReference type="SUPFAM" id="SSF54427">
    <property type="entry name" value="NTF2-like"/>
    <property type="match status" value="1"/>
</dbReference>
<name>A0A516NFY6_9NOCA</name>
<reference evidence="2 3" key="1">
    <citation type="submission" date="2019-07" db="EMBL/GenBank/DDBJ databases">
        <title>Complete Genome Sequence and Methylome Analysis of Nocardia otitidis-caviarum NEB252.</title>
        <authorList>
            <person name="Fomenkov A."/>
            <person name="Anton B.P."/>
            <person name="Vincze T."/>
            <person name="Roberts R.J."/>
        </authorList>
    </citation>
    <scope>NUCLEOTIDE SEQUENCE [LARGE SCALE GENOMIC DNA]</scope>
    <source>
        <strain evidence="2 3">NEB252</strain>
    </source>
</reference>
<accession>A0A516NFY6</accession>
<evidence type="ECO:0000259" key="1">
    <source>
        <dbReference type="Pfam" id="PF12680"/>
    </source>
</evidence>
<dbReference type="Pfam" id="PF12680">
    <property type="entry name" value="SnoaL_2"/>
    <property type="match status" value="1"/>
</dbReference>
<evidence type="ECO:0000313" key="2">
    <source>
        <dbReference type="EMBL" id="QDP77820.1"/>
    </source>
</evidence>
<dbReference type="Proteomes" id="UP000317039">
    <property type="component" value="Chromosome"/>
</dbReference>
<feature type="domain" description="SnoaL-like" evidence="1">
    <location>
        <begin position="34"/>
        <end position="130"/>
    </location>
</feature>
<dbReference type="Gene3D" id="3.10.450.50">
    <property type="match status" value="1"/>
</dbReference>
<dbReference type="EMBL" id="CP041695">
    <property type="protein sequence ID" value="QDP77820.1"/>
    <property type="molecule type" value="Genomic_DNA"/>
</dbReference>
<organism evidence="2 3">
    <name type="scientific">Nocardia otitidiscaviarum</name>
    <dbReference type="NCBI Taxonomy" id="1823"/>
    <lineage>
        <taxon>Bacteria</taxon>
        <taxon>Bacillati</taxon>
        <taxon>Actinomycetota</taxon>
        <taxon>Actinomycetes</taxon>
        <taxon>Mycobacteriales</taxon>
        <taxon>Nocardiaceae</taxon>
        <taxon>Nocardia</taxon>
    </lineage>
</organism>
<dbReference type="InterPro" id="IPR037401">
    <property type="entry name" value="SnoaL-like"/>
</dbReference>
<dbReference type="KEGG" id="nod:FOH10_02705"/>
<protein>
    <submittedName>
        <fullName evidence="2">DUF4440 domain-containing protein</fullName>
    </submittedName>
</protein>
<sequence>MQLLTLESSLRRPLGAASSERGIPMQQDVIRTIAAMTEAFQRGDVDAVLSHYTEDAAVAFEPGKPVSGAAALRAGFEAFAAVTPVFHYDRGHDVMISGDVAVHIAPWTMTGTAPDGTAITEQGLSVATLRRQPDTTWKIAVDNPYGDHLLTATE</sequence>
<gene>
    <name evidence="2" type="ORF">FOH10_02705</name>
</gene>